<dbReference type="GO" id="GO:0005506">
    <property type="term" value="F:iron ion binding"/>
    <property type="evidence" value="ECO:0007669"/>
    <property type="project" value="InterPro"/>
</dbReference>
<feature type="region of interest" description="Disordered" evidence="1">
    <location>
        <begin position="80"/>
        <end position="193"/>
    </location>
</feature>
<gene>
    <name evidence="3" type="ORF">BJ085DRAFT_36318</name>
</gene>
<organism evidence="3 4">
    <name type="scientific">Dimargaris cristalligena</name>
    <dbReference type="NCBI Taxonomy" id="215637"/>
    <lineage>
        <taxon>Eukaryota</taxon>
        <taxon>Fungi</taxon>
        <taxon>Fungi incertae sedis</taxon>
        <taxon>Zoopagomycota</taxon>
        <taxon>Kickxellomycotina</taxon>
        <taxon>Dimargaritomycetes</taxon>
        <taxon>Dimargaritales</taxon>
        <taxon>Dimargaritaceae</taxon>
        <taxon>Dimargaris</taxon>
    </lineage>
</organism>
<reference evidence="4" key="1">
    <citation type="journal article" date="2018" name="Nat. Microbiol.">
        <title>Leveraging single-cell genomics to expand the fungal tree of life.</title>
        <authorList>
            <person name="Ahrendt S.R."/>
            <person name="Quandt C.A."/>
            <person name="Ciobanu D."/>
            <person name="Clum A."/>
            <person name="Salamov A."/>
            <person name="Andreopoulos B."/>
            <person name="Cheng J.F."/>
            <person name="Woyke T."/>
            <person name="Pelin A."/>
            <person name="Henrissat B."/>
            <person name="Reynolds N.K."/>
            <person name="Benny G.L."/>
            <person name="Smith M.E."/>
            <person name="James T.Y."/>
            <person name="Grigoriev I.V."/>
        </authorList>
    </citation>
    <scope>NUCLEOTIDE SEQUENCE [LARGE SCALE GENOMIC DNA]</scope>
    <source>
        <strain evidence="4">RSA 468</strain>
    </source>
</reference>
<keyword evidence="2" id="KW-0732">Signal</keyword>
<feature type="signal peptide" evidence="2">
    <location>
        <begin position="1"/>
        <end position="26"/>
    </location>
</feature>
<dbReference type="Proteomes" id="UP000268162">
    <property type="component" value="Unassembled WGS sequence"/>
</dbReference>
<evidence type="ECO:0000313" key="3">
    <source>
        <dbReference type="EMBL" id="RKP33881.1"/>
    </source>
</evidence>
<name>A0A4P9ZMR5_9FUNG</name>
<feature type="compositionally biased region" description="Basic and acidic residues" evidence="1">
    <location>
        <begin position="132"/>
        <end position="142"/>
    </location>
</feature>
<protein>
    <recommendedName>
        <fullName evidence="5">Cytochrome P450</fullName>
    </recommendedName>
</protein>
<feature type="compositionally biased region" description="Polar residues" evidence="1">
    <location>
        <begin position="161"/>
        <end position="180"/>
    </location>
</feature>
<evidence type="ECO:0000313" key="4">
    <source>
        <dbReference type="Proteomes" id="UP000268162"/>
    </source>
</evidence>
<dbReference type="GO" id="GO:0016705">
    <property type="term" value="F:oxidoreductase activity, acting on paired donors, with incorporation or reduction of molecular oxygen"/>
    <property type="evidence" value="ECO:0007669"/>
    <property type="project" value="InterPro"/>
</dbReference>
<dbReference type="Pfam" id="PF00067">
    <property type="entry name" value="p450"/>
    <property type="match status" value="1"/>
</dbReference>
<dbReference type="InterPro" id="IPR036396">
    <property type="entry name" value="Cyt_P450_sf"/>
</dbReference>
<sequence>MLPQRINILALVALGLSLNVYGSVSAMEDDQPQTRKRDFFLQKLNRLWGRNTVPASNYHLGSSQQTENTVHPEEFTWNAYTSGSTDQRGGGLGNLENLVPSPYMPGHYQENEPPETLEGYVPNPQASIPNQRNKEPDNREDSVPIAATLSHNQRSDESDNPKASVSDMYTPNQTKRTGGSDNADKFAPKNKPVRRLDYTPAPLAPEVIWNPYQDLQAGLKSYWRGVGLKAKNSVISEAHLKSGIRAMYKPWQKLLRHQLALGVWRKACRIMYEIFEIQNTDAGASEVLEYAKPQPKGIILGDLLEIGKDSPLFQKGAQRYINPADLSEAELTKQLPLLDLVDALTHVKHVVPLFATLTNPSFDLLVKQDRKRIEELVPAGPEGPLWTMIKLWDLPAYKHLAGFNYEMFSNTVAAIIMARLAFTGRQDQLQLFATGVRTYQDEYSQSGFYVRNDELGKLAVMLCAMTRQTDLLRITPSEFLGHILPRQYKPAAVEPNCSLVGEMHQLGLKDSAQFLFKTLSCPEPKSNQRPDAEEVVGPYQFLHLMQLRLVELDGIPQMGVPVIITEFEADTQEKIKDLGPWKHDTLWKLIVLDPKTNPAPFTDELLALELMLQVITGYETMTAVFENPLTFNSERFLGPEGEERRRQFLVFYTGVRQCPGKRLTWFDIRPVPSNLLREMEFSPAVPNLSMMPIRSISVYELKDRHLYVFARISLDEFD</sequence>
<dbReference type="Gene3D" id="1.10.630.10">
    <property type="entry name" value="Cytochrome P450"/>
    <property type="match status" value="1"/>
</dbReference>
<dbReference type="AlphaFoldDB" id="A0A4P9ZMR5"/>
<feature type="chain" id="PRO_5020606586" description="Cytochrome P450" evidence="2">
    <location>
        <begin position="27"/>
        <end position="718"/>
    </location>
</feature>
<dbReference type="InterPro" id="IPR001128">
    <property type="entry name" value="Cyt_P450"/>
</dbReference>
<evidence type="ECO:0008006" key="5">
    <source>
        <dbReference type="Google" id="ProtNLM"/>
    </source>
</evidence>
<evidence type="ECO:0000256" key="1">
    <source>
        <dbReference type="SAM" id="MobiDB-lite"/>
    </source>
</evidence>
<dbReference type="STRING" id="215637.A0A4P9ZMR5"/>
<proteinExistence type="predicted"/>
<dbReference type="GO" id="GO:0004497">
    <property type="term" value="F:monooxygenase activity"/>
    <property type="evidence" value="ECO:0007669"/>
    <property type="project" value="InterPro"/>
</dbReference>
<dbReference type="SUPFAM" id="SSF48264">
    <property type="entry name" value="Cytochrome P450"/>
    <property type="match status" value="1"/>
</dbReference>
<evidence type="ECO:0000256" key="2">
    <source>
        <dbReference type="SAM" id="SignalP"/>
    </source>
</evidence>
<keyword evidence="4" id="KW-1185">Reference proteome</keyword>
<dbReference type="GO" id="GO:0020037">
    <property type="term" value="F:heme binding"/>
    <property type="evidence" value="ECO:0007669"/>
    <property type="project" value="InterPro"/>
</dbReference>
<accession>A0A4P9ZMR5</accession>
<dbReference type="EMBL" id="ML003496">
    <property type="protein sequence ID" value="RKP33881.1"/>
    <property type="molecule type" value="Genomic_DNA"/>
</dbReference>